<keyword evidence="2" id="KW-1185">Reference proteome</keyword>
<comment type="caution">
    <text evidence="1">The sequence shown here is derived from an EMBL/GenBank/DDBJ whole genome shotgun (WGS) entry which is preliminary data.</text>
</comment>
<accession>A0ABV6TZK9</accession>
<protein>
    <submittedName>
        <fullName evidence="1">Uncharacterized protein</fullName>
    </submittedName>
</protein>
<reference evidence="1 2" key="1">
    <citation type="submission" date="2024-09" db="EMBL/GenBank/DDBJ databases">
        <authorList>
            <person name="Sun Q."/>
            <person name="Mori K."/>
        </authorList>
    </citation>
    <scope>NUCLEOTIDE SEQUENCE [LARGE SCALE GENOMIC DNA]</scope>
    <source>
        <strain evidence="1 2">TBRC 1851</strain>
    </source>
</reference>
<evidence type="ECO:0000313" key="2">
    <source>
        <dbReference type="Proteomes" id="UP001589870"/>
    </source>
</evidence>
<gene>
    <name evidence="1" type="ORF">ACFHYQ_04745</name>
</gene>
<dbReference type="Proteomes" id="UP001589870">
    <property type="component" value="Unassembled WGS sequence"/>
</dbReference>
<name>A0ABV6TZK9_9ACTN</name>
<organism evidence="1 2">
    <name type="scientific">Sphaerimonospora cavernae</name>
    <dbReference type="NCBI Taxonomy" id="1740611"/>
    <lineage>
        <taxon>Bacteria</taxon>
        <taxon>Bacillati</taxon>
        <taxon>Actinomycetota</taxon>
        <taxon>Actinomycetes</taxon>
        <taxon>Streptosporangiales</taxon>
        <taxon>Streptosporangiaceae</taxon>
        <taxon>Sphaerimonospora</taxon>
    </lineage>
</organism>
<evidence type="ECO:0000313" key="1">
    <source>
        <dbReference type="EMBL" id="MFC0861603.1"/>
    </source>
</evidence>
<proteinExistence type="predicted"/>
<sequence>MGSEISALLGKHANAATIRQLGRQYGLHSFTLSGEPGELVANLDEGRTYFDGTAFEADASGLPGAIVEVVPRGPGVDVQEREALGGMRGAA</sequence>
<dbReference type="RefSeq" id="WP_394299834.1">
    <property type="nucleotide sequence ID" value="NZ_JBHMQT010000006.1"/>
</dbReference>
<dbReference type="EMBL" id="JBHMQT010000006">
    <property type="protein sequence ID" value="MFC0861603.1"/>
    <property type="molecule type" value="Genomic_DNA"/>
</dbReference>